<proteinExistence type="predicted"/>
<protein>
    <submittedName>
        <fullName evidence="1">Uncharacterized protein</fullName>
    </submittedName>
</protein>
<evidence type="ECO:0000313" key="2">
    <source>
        <dbReference type="Proteomes" id="UP000792457"/>
    </source>
</evidence>
<accession>A0A8K0PAA4</accession>
<gene>
    <name evidence="1" type="ORF">J437_LFUL016258</name>
</gene>
<keyword evidence="2" id="KW-1185">Reference proteome</keyword>
<sequence length="123" mass="14333">MYSVMLYLGILEKRVIELISVLYYVEKKRSPKIELGEDEETIIEIKDFEKQDPPSALVAEVPCSLCLEQQNDAIEDNDEDSEPMSHAETKLLLLKTIDYPETQEKLHDKTSCKAPFEHRMFQR</sequence>
<organism evidence="1 2">
    <name type="scientific">Ladona fulva</name>
    <name type="common">Scarce chaser dragonfly</name>
    <name type="synonym">Libellula fulva</name>
    <dbReference type="NCBI Taxonomy" id="123851"/>
    <lineage>
        <taxon>Eukaryota</taxon>
        <taxon>Metazoa</taxon>
        <taxon>Ecdysozoa</taxon>
        <taxon>Arthropoda</taxon>
        <taxon>Hexapoda</taxon>
        <taxon>Insecta</taxon>
        <taxon>Pterygota</taxon>
        <taxon>Palaeoptera</taxon>
        <taxon>Odonata</taxon>
        <taxon>Epiprocta</taxon>
        <taxon>Anisoptera</taxon>
        <taxon>Libelluloidea</taxon>
        <taxon>Libellulidae</taxon>
        <taxon>Ladona</taxon>
    </lineage>
</organism>
<comment type="caution">
    <text evidence="1">The sequence shown here is derived from an EMBL/GenBank/DDBJ whole genome shotgun (WGS) entry which is preliminary data.</text>
</comment>
<reference evidence="1" key="1">
    <citation type="submission" date="2013-04" db="EMBL/GenBank/DDBJ databases">
        <authorList>
            <person name="Qu J."/>
            <person name="Murali S.C."/>
            <person name="Bandaranaike D."/>
            <person name="Bellair M."/>
            <person name="Blankenburg K."/>
            <person name="Chao H."/>
            <person name="Dinh H."/>
            <person name="Doddapaneni H."/>
            <person name="Downs B."/>
            <person name="Dugan-Rocha S."/>
            <person name="Elkadiri S."/>
            <person name="Gnanaolivu R.D."/>
            <person name="Hernandez B."/>
            <person name="Javaid M."/>
            <person name="Jayaseelan J.C."/>
            <person name="Lee S."/>
            <person name="Li M."/>
            <person name="Ming W."/>
            <person name="Munidasa M."/>
            <person name="Muniz J."/>
            <person name="Nguyen L."/>
            <person name="Ongeri F."/>
            <person name="Osuji N."/>
            <person name="Pu L.-L."/>
            <person name="Puazo M."/>
            <person name="Qu C."/>
            <person name="Quiroz J."/>
            <person name="Raj R."/>
            <person name="Weissenberger G."/>
            <person name="Xin Y."/>
            <person name="Zou X."/>
            <person name="Han Y."/>
            <person name="Richards S."/>
            <person name="Worley K."/>
            <person name="Muzny D."/>
            <person name="Gibbs R."/>
        </authorList>
    </citation>
    <scope>NUCLEOTIDE SEQUENCE</scope>
    <source>
        <strain evidence="1">Sampled in the wild</strain>
    </source>
</reference>
<dbReference type="Proteomes" id="UP000792457">
    <property type="component" value="Unassembled WGS sequence"/>
</dbReference>
<dbReference type="EMBL" id="KZ309209">
    <property type="protein sequence ID" value="KAG8237693.1"/>
    <property type="molecule type" value="Genomic_DNA"/>
</dbReference>
<dbReference type="AlphaFoldDB" id="A0A8K0PAA4"/>
<name>A0A8K0PAA4_LADFU</name>
<reference evidence="1" key="2">
    <citation type="submission" date="2017-10" db="EMBL/GenBank/DDBJ databases">
        <title>Ladona fulva Genome sequencing and assembly.</title>
        <authorList>
            <person name="Murali S."/>
            <person name="Richards S."/>
            <person name="Bandaranaike D."/>
            <person name="Bellair M."/>
            <person name="Blankenburg K."/>
            <person name="Chao H."/>
            <person name="Dinh H."/>
            <person name="Doddapaneni H."/>
            <person name="Dugan-Rocha S."/>
            <person name="Elkadiri S."/>
            <person name="Gnanaolivu R."/>
            <person name="Hernandez B."/>
            <person name="Skinner E."/>
            <person name="Javaid M."/>
            <person name="Lee S."/>
            <person name="Li M."/>
            <person name="Ming W."/>
            <person name="Munidasa M."/>
            <person name="Muniz J."/>
            <person name="Nguyen L."/>
            <person name="Hughes D."/>
            <person name="Osuji N."/>
            <person name="Pu L.-L."/>
            <person name="Puazo M."/>
            <person name="Qu C."/>
            <person name="Quiroz J."/>
            <person name="Raj R."/>
            <person name="Weissenberger G."/>
            <person name="Xin Y."/>
            <person name="Zou X."/>
            <person name="Han Y."/>
            <person name="Worley K."/>
            <person name="Muzny D."/>
            <person name="Gibbs R."/>
        </authorList>
    </citation>
    <scope>NUCLEOTIDE SEQUENCE</scope>
    <source>
        <strain evidence="1">Sampled in the wild</strain>
    </source>
</reference>
<evidence type="ECO:0000313" key="1">
    <source>
        <dbReference type="EMBL" id="KAG8237693.1"/>
    </source>
</evidence>